<comment type="caution">
    <text evidence="2">The sequence shown here is derived from an EMBL/GenBank/DDBJ whole genome shotgun (WGS) entry which is preliminary data.</text>
</comment>
<proteinExistence type="predicted"/>
<keyword evidence="1" id="KW-1133">Transmembrane helix</keyword>
<reference evidence="2 3" key="1">
    <citation type="submission" date="2015-01" db="EMBL/GenBank/DDBJ databases">
        <title>Evolution of Trichinella species and genotypes.</title>
        <authorList>
            <person name="Korhonen P.K."/>
            <person name="Edoardo P."/>
            <person name="Giuseppe L.R."/>
            <person name="Gasser R.B."/>
        </authorList>
    </citation>
    <scope>NUCLEOTIDE SEQUENCE [LARGE SCALE GENOMIC DNA]</scope>
    <source>
        <strain evidence="2">ISS2496</strain>
    </source>
</reference>
<accession>A0A0V0Z698</accession>
<gene>
    <name evidence="2" type="ORF">T12_15808</name>
</gene>
<evidence type="ECO:0000313" key="3">
    <source>
        <dbReference type="Proteomes" id="UP000054783"/>
    </source>
</evidence>
<organism evidence="2 3">
    <name type="scientific">Trichinella patagoniensis</name>
    <dbReference type="NCBI Taxonomy" id="990121"/>
    <lineage>
        <taxon>Eukaryota</taxon>
        <taxon>Metazoa</taxon>
        <taxon>Ecdysozoa</taxon>
        <taxon>Nematoda</taxon>
        <taxon>Enoplea</taxon>
        <taxon>Dorylaimia</taxon>
        <taxon>Trichinellida</taxon>
        <taxon>Trichinellidae</taxon>
        <taxon>Trichinella</taxon>
    </lineage>
</organism>
<keyword evidence="3" id="KW-1185">Reference proteome</keyword>
<feature type="non-terminal residue" evidence="2">
    <location>
        <position position="1"/>
    </location>
</feature>
<feature type="non-terminal residue" evidence="2">
    <location>
        <position position="97"/>
    </location>
</feature>
<dbReference type="Proteomes" id="UP000054783">
    <property type="component" value="Unassembled WGS sequence"/>
</dbReference>
<keyword evidence="1" id="KW-0812">Transmembrane</keyword>
<feature type="transmembrane region" description="Helical" evidence="1">
    <location>
        <begin position="61"/>
        <end position="83"/>
    </location>
</feature>
<sequence>LVSIHQMLKTKKFNLYYIHINDQTKTNKQRDSEKFATPSTPHHLNLSCSRQLKLVDSIVDWTPFLVLLFTSVCFKYGMTNIVLQANTMFLLMALSVS</sequence>
<dbReference type="AlphaFoldDB" id="A0A0V0Z698"/>
<dbReference type="EMBL" id="JYDQ01000382">
    <property type="protein sequence ID" value="KRY07966.1"/>
    <property type="molecule type" value="Genomic_DNA"/>
</dbReference>
<evidence type="ECO:0000256" key="1">
    <source>
        <dbReference type="SAM" id="Phobius"/>
    </source>
</evidence>
<protein>
    <submittedName>
        <fullName evidence="2">Uncharacterized protein</fullName>
    </submittedName>
</protein>
<evidence type="ECO:0000313" key="2">
    <source>
        <dbReference type="EMBL" id="KRY07966.1"/>
    </source>
</evidence>
<name>A0A0V0Z698_9BILA</name>
<keyword evidence="1" id="KW-0472">Membrane</keyword>